<dbReference type="GO" id="GO:0004691">
    <property type="term" value="F:cAMP-dependent protein kinase activity"/>
    <property type="evidence" value="ECO:0007669"/>
    <property type="project" value="TreeGrafter"/>
</dbReference>
<evidence type="ECO:0000256" key="2">
    <source>
        <dbReference type="ARBA" id="ARBA00022679"/>
    </source>
</evidence>
<dbReference type="GO" id="GO:0005952">
    <property type="term" value="C:cAMP-dependent protein kinase complex"/>
    <property type="evidence" value="ECO:0007669"/>
    <property type="project" value="TreeGrafter"/>
</dbReference>
<evidence type="ECO:0000313" key="11">
    <source>
        <dbReference type="Proteomes" id="UP000030762"/>
    </source>
</evidence>
<dbReference type="EMBL" id="JH767218">
    <property type="protein sequence ID" value="EQC26942.1"/>
    <property type="molecule type" value="Genomic_DNA"/>
</dbReference>
<dbReference type="PROSITE" id="PS50011">
    <property type="entry name" value="PROTEIN_KINASE_DOM"/>
    <property type="match status" value="1"/>
</dbReference>
<evidence type="ECO:0000256" key="1">
    <source>
        <dbReference type="ARBA" id="ARBA00022527"/>
    </source>
</evidence>
<dbReference type="FunFam" id="3.30.200.20:FF:000042">
    <property type="entry name" value="Aurora kinase A"/>
    <property type="match status" value="1"/>
</dbReference>
<dbReference type="InterPro" id="IPR000719">
    <property type="entry name" value="Prot_kinase_dom"/>
</dbReference>
<dbReference type="SMART" id="SM00220">
    <property type="entry name" value="S_TKc"/>
    <property type="match status" value="1"/>
</dbReference>
<protein>
    <submittedName>
        <fullName evidence="10">AGC/PKA protein kinase</fullName>
    </submittedName>
</protein>
<proteinExistence type="predicted"/>
<dbReference type="PANTHER" id="PTHR24353:SF37">
    <property type="entry name" value="CAMP-DEPENDENT PROTEIN KINASE CATALYTIC SUBUNIT PRKX"/>
    <property type="match status" value="1"/>
</dbReference>
<evidence type="ECO:0000259" key="9">
    <source>
        <dbReference type="PROSITE" id="PS51285"/>
    </source>
</evidence>
<dbReference type="GeneID" id="19956000"/>
<dbReference type="InterPro" id="IPR011009">
    <property type="entry name" value="Kinase-like_dom_sf"/>
</dbReference>
<dbReference type="PANTHER" id="PTHR24353">
    <property type="entry name" value="CYCLIC NUCLEOTIDE-DEPENDENT PROTEIN KINASE"/>
    <property type="match status" value="1"/>
</dbReference>
<feature type="compositionally biased region" description="Polar residues" evidence="7">
    <location>
        <begin position="20"/>
        <end position="40"/>
    </location>
</feature>
<dbReference type="FunFam" id="1.10.510.10:FF:000571">
    <property type="entry name" value="Maternal embryonic leucine zipper kinase"/>
    <property type="match status" value="1"/>
</dbReference>
<dbReference type="Gene3D" id="3.30.200.20">
    <property type="entry name" value="Phosphorylase Kinase, domain 1"/>
    <property type="match status" value="1"/>
</dbReference>
<dbReference type="Proteomes" id="UP000030762">
    <property type="component" value="Unassembled WGS sequence"/>
</dbReference>
<dbReference type="PROSITE" id="PS00107">
    <property type="entry name" value="PROTEIN_KINASE_ATP"/>
    <property type="match status" value="1"/>
</dbReference>
<dbReference type="Pfam" id="PF00069">
    <property type="entry name" value="Pkinase"/>
    <property type="match status" value="1"/>
</dbReference>
<evidence type="ECO:0000256" key="7">
    <source>
        <dbReference type="SAM" id="MobiDB-lite"/>
    </source>
</evidence>
<accession>T0RBN0</accession>
<feature type="domain" description="AGC-kinase C-terminal" evidence="9">
    <location>
        <begin position="363"/>
        <end position="417"/>
    </location>
</feature>
<name>T0RBN0_SAPDV</name>
<keyword evidence="1" id="KW-0723">Serine/threonine-protein kinase</keyword>
<dbReference type="SUPFAM" id="SSF56112">
    <property type="entry name" value="Protein kinase-like (PK-like)"/>
    <property type="match status" value="1"/>
</dbReference>
<keyword evidence="5 6" id="KW-0067">ATP-binding</keyword>
<evidence type="ECO:0000256" key="4">
    <source>
        <dbReference type="ARBA" id="ARBA00022777"/>
    </source>
</evidence>
<keyword evidence="2" id="KW-0808">Transferase</keyword>
<evidence type="ECO:0000256" key="5">
    <source>
        <dbReference type="ARBA" id="ARBA00022840"/>
    </source>
</evidence>
<keyword evidence="3 6" id="KW-0547">Nucleotide-binding</keyword>
<dbReference type="GO" id="GO:0005524">
    <property type="term" value="F:ATP binding"/>
    <property type="evidence" value="ECO:0007669"/>
    <property type="project" value="UniProtKB-UniRule"/>
</dbReference>
<dbReference type="VEuPathDB" id="FungiDB:SDRG_15273"/>
<reference evidence="10 11" key="1">
    <citation type="submission" date="2012-04" db="EMBL/GenBank/DDBJ databases">
        <title>The Genome Sequence of Saprolegnia declina VS20.</title>
        <authorList>
            <consortium name="The Broad Institute Genome Sequencing Platform"/>
            <person name="Russ C."/>
            <person name="Nusbaum C."/>
            <person name="Tyler B."/>
            <person name="van West P."/>
            <person name="Dieguez-Uribeondo J."/>
            <person name="de Bruijn I."/>
            <person name="Tripathy S."/>
            <person name="Jiang R."/>
            <person name="Young S.K."/>
            <person name="Zeng Q."/>
            <person name="Gargeya S."/>
            <person name="Fitzgerald M."/>
            <person name="Haas B."/>
            <person name="Abouelleil A."/>
            <person name="Alvarado L."/>
            <person name="Arachchi H.M."/>
            <person name="Berlin A."/>
            <person name="Chapman S.B."/>
            <person name="Goldberg J."/>
            <person name="Griggs A."/>
            <person name="Gujja S."/>
            <person name="Hansen M."/>
            <person name="Howarth C."/>
            <person name="Imamovic A."/>
            <person name="Larimer J."/>
            <person name="McCowen C."/>
            <person name="Montmayeur A."/>
            <person name="Murphy C."/>
            <person name="Neiman D."/>
            <person name="Pearson M."/>
            <person name="Priest M."/>
            <person name="Roberts A."/>
            <person name="Saif S."/>
            <person name="Shea T."/>
            <person name="Sisk P."/>
            <person name="Sykes S."/>
            <person name="Wortman J."/>
            <person name="Nusbaum C."/>
            <person name="Birren B."/>
        </authorList>
    </citation>
    <scope>NUCLEOTIDE SEQUENCE [LARGE SCALE GENOMIC DNA]</scope>
    <source>
        <strain evidence="10 11">VS20</strain>
    </source>
</reference>
<evidence type="ECO:0000259" key="8">
    <source>
        <dbReference type="PROSITE" id="PS50011"/>
    </source>
</evidence>
<dbReference type="InParanoid" id="T0RBN0"/>
<feature type="binding site" evidence="6">
    <location>
        <position position="127"/>
    </location>
    <ligand>
        <name>ATP</name>
        <dbReference type="ChEBI" id="CHEBI:30616"/>
    </ligand>
</feature>
<dbReference type="OrthoDB" id="63267at2759"/>
<dbReference type="STRING" id="1156394.T0RBN0"/>
<evidence type="ECO:0000256" key="6">
    <source>
        <dbReference type="PROSITE-ProRule" id="PRU10141"/>
    </source>
</evidence>
<dbReference type="OMA" id="REQMRCI"/>
<dbReference type="eggNOG" id="KOG0614">
    <property type="taxonomic scope" value="Eukaryota"/>
</dbReference>
<dbReference type="PROSITE" id="PS51285">
    <property type="entry name" value="AGC_KINASE_CTER"/>
    <property type="match status" value="1"/>
</dbReference>
<feature type="domain" description="Protein kinase" evidence="8">
    <location>
        <begin position="98"/>
        <end position="362"/>
    </location>
</feature>
<gene>
    <name evidence="10" type="ORF">SDRG_15273</name>
</gene>
<keyword evidence="11" id="KW-1185">Reference proteome</keyword>
<evidence type="ECO:0000256" key="3">
    <source>
        <dbReference type="ARBA" id="ARBA00022741"/>
    </source>
</evidence>
<sequence>MHTMMLRCVELLKRVTSSSSAKRGKQEVSTSISGASTGSETPDLDEKPSNNGADCADPPLAIKFSRTDTMSCELDALPELCLVSPATIAFEHVQLKDLELLGILGIGTYGVVKLARHRPSGRAIALKVISKEYIVSMRQEKHIVRERFVHLRLRHPFVTTLYQTLQDDNCLYLVLEYLPGGELYTVVHSETKSPIKLQQGGLPMAAVRFYAACIVLALEYLHAQGTIYRDLKLENLVLDALGYPKVLDFGFAKPDGVATRNGTMCGSLDYMAPEIVSRNQHDQRADVWSFGILLYELCVGSTPFSHPNKREQMRCINEEAVTFPNGFEEEHPDVCSLIGQCLEKTPSTRVNSMRAIKAHSFFTGTPWHKLLAREVDVPFVPELHGAFDTSRFDFAPEDDDEYFEPYESDGDDWAKDF</sequence>
<evidence type="ECO:0000313" key="10">
    <source>
        <dbReference type="EMBL" id="EQC26942.1"/>
    </source>
</evidence>
<keyword evidence="4 10" id="KW-0418">Kinase</keyword>
<dbReference type="AlphaFoldDB" id="T0RBN0"/>
<dbReference type="InterPro" id="IPR017441">
    <property type="entry name" value="Protein_kinase_ATP_BS"/>
</dbReference>
<dbReference type="Gene3D" id="1.10.510.10">
    <property type="entry name" value="Transferase(Phosphotransferase) domain 1"/>
    <property type="match status" value="1"/>
</dbReference>
<organism evidence="10 11">
    <name type="scientific">Saprolegnia diclina (strain VS20)</name>
    <dbReference type="NCBI Taxonomy" id="1156394"/>
    <lineage>
        <taxon>Eukaryota</taxon>
        <taxon>Sar</taxon>
        <taxon>Stramenopiles</taxon>
        <taxon>Oomycota</taxon>
        <taxon>Saprolegniomycetes</taxon>
        <taxon>Saprolegniales</taxon>
        <taxon>Saprolegniaceae</taxon>
        <taxon>Saprolegnia</taxon>
    </lineage>
</organism>
<dbReference type="RefSeq" id="XP_008619663.1">
    <property type="nucleotide sequence ID" value="XM_008621441.1"/>
</dbReference>
<dbReference type="InterPro" id="IPR000961">
    <property type="entry name" value="AGC-kinase_C"/>
</dbReference>
<feature type="region of interest" description="Disordered" evidence="7">
    <location>
        <begin position="20"/>
        <end position="55"/>
    </location>
</feature>